<dbReference type="EMBL" id="MKIN01000020">
    <property type="protein sequence ID" value="OLP50790.1"/>
    <property type="molecule type" value="Genomic_DNA"/>
</dbReference>
<evidence type="ECO:0000313" key="7">
    <source>
        <dbReference type="Proteomes" id="UP000185598"/>
    </source>
</evidence>
<dbReference type="Pfam" id="PF04577">
    <property type="entry name" value="Glyco_transf_61"/>
    <property type="match status" value="1"/>
</dbReference>
<sequence length="349" mass="38595">MNFKIPQFQVESWLPRLEIAADAETDDTFEEFCRSLPTGYTSPDITFRNVGDSYILGWCAAIRSGPHGDIEDTLHGIQPPRFDDIVPKGFEVQRLEGIVPLVIGNGWYKNYYHWMLQALSTLLLFRKHSGDLDVTIATPSLNGWRQQTLALIEFDGRVIEMDYKDVLDVGDCITSNLTGGTFAHLPHPAMLAEFEAVAAGLEDQQQSGRKIYVSRLDAGDVRRVVNEDAVCEFLASCGFEIITPAELSVEDQALAFRDADIIVAPHGAGLANLVFCPSGTGTRMIELFQASCLNTCYAKICQAKGMNYTAIVNPDRVGLEPDGTLKDVRTQNDMWQIVDIGLLEKVLSA</sequence>
<evidence type="ECO:0000313" key="8">
    <source>
        <dbReference type="Proteomes" id="UP000544107"/>
    </source>
</evidence>
<dbReference type="RefSeq" id="WP_075613494.1">
    <property type="nucleotide sequence ID" value="NZ_JACIED010000005.1"/>
</dbReference>
<evidence type="ECO:0000256" key="1">
    <source>
        <dbReference type="ARBA" id="ARBA00022676"/>
    </source>
</evidence>
<dbReference type="PANTHER" id="PTHR20961">
    <property type="entry name" value="GLYCOSYLTRANSFERASE"/>
    <property type="match status" value="1"/>
</dbReference>
<proteinExistence type="predicted"/>
<dbReference type="GO" id="GO:0016757">
    <property type="term" value="F:glycosyltransferase activity"/>
    <property type="evidence" value="ECO:0007669"/>
    <property type="project" value="UniProtKB-KW"/>
</dbReference>
<evidence type="ECO:0000256" key="3">
    <source>
        <dbReference type="ARBA" id="ARBA00023180"/>
    </source>
</evidence>
<keyword evidence="3" id="KW-0325">Glycoprotein</keyword>
<gene>
    <name evidence="6" type="ORF">BJF91_05935</name>
    <name evidence="5" type="ORF">GGQ71_003991</name>
</gene>
<evidence type="ECO:0000313" key="6">
    <source>
        <dbReference type="EMBL" id="OLP50790.1"/>
    </source>
</evidence>
<keyword evidence="1" id="KW-0328">Glycosyltransferase</keyword>
<dbReference type="OrthoDB" id="9816564at2"/>
<reference evidence="6 7" key="1">
    <citation type="submission" date="2016-09" db="EMBL/GenBank/DDBJ databases">
        <title>Rhizobium oryziradicis sp. nov., isolated from the root of rice.</title>
        <authorList>
            <person name="Zhao J."/>
            <person name="Zhang X."/>
        </authorList>
    </citation>
    <scope>NUCLEOTIDE SEQUENCE [LARGE SCALE GENOMIC DNA]</scope>
    <source>
        <strain evidence="6 7">14971</strain>
    </source>
</reference>
<dbReference type="EMBL" id="JACIED010000005">
    <property type="protein sequence ID" value="MBB4009703.1"/>
    <property type="molecule type" value="Genomic_DNA"/>
</dbReference>
<protein>
    <recommendedName>
        <fullName evidence="4">Glycosyltransferase 61 catalytic domain-containing protein</fullName>
    </recommendedName>
</protein>
<name>A0A1Q9A875_9HYPH</name>
<comment type="caution">
    <text evidence="6">The sequence shown here is derived from an EMBL/GenBank/DDBJ whole genome shotgun (WGS) entry which is preliminary data.</text>
</comment>
<keyword evidence="7" id="KW-1185">Reference proteome</keyword>
<evidence type="ECO:0000256" key="2">
    <source>
        <dbReference type="ARBA" id="ARBA00022679"/>
    </source>
</evidence>
<evidence type="ECO:0000259" key="4">
    <source>
        <dbReference type="Pfam" id="PF04577"/>
    </source>
</evidence>
<dbReference type="InterPro" id="IPR049625">
    <property type="entry name" value="Glyco_transf_61_cat"/>
</dbReference>
<dbReference type="InterPro" id="IPR007657">
    <property type="entry name" value="Glycosyltransferase_61"/>
</dbReference>
<evidence type="ECO:0000313" key="5">
    <source>
        <dbReference type="EMBL" id="MBB4009703.1"/>
    </source>
</evidence>
<feature type="domain" description="Glycosyltransferase 61 catalytic" evidence="4">
    <location>
        <begin position="111"/>
        <end position="281"/>
    </location>
</feature>
<reference evidence="5 8" key="2">
    <citation type="submission" date="2020-08" db="EMBL/GenBank/DDBJ databases">
        <title>Genomic Encyclopedia of Type Strains, Phase IV (KMG-IV): sequencing the most valuable type-strain genomes for metagenomic binning, comparative biology and taxonomic classification.</title>
        <authorList>
            <person name="Goeker M."/>
        </authorList>
    </citation>
    <scope>NUCLEOTIDE SEQUENCE [LARGE SCALE GENOMIC DNA]</scope>
    <source>
        <strain evidence="5 8">DSM 100021</strain>
    </source>
</reference>
<dbReference type="Proteomes" id="UP000544107">
    <property type="component" value="Unassembled WGS sequence"/>
</dbReference>
<accession>A0A1Q9A875</accession>
<dbReference type="Proteomes" id="UP000185598">
    <property type="component" value="Unassembled WGS sequence"/>
</dbReference>
<keyword evidence="2" id="KW-0808">Transferase</keyword>
<organism evidence="6 7">
    <name type="scientific">Allorhizobium taibaishanense</name>
    <dbReference type="NCBI Taxonomy" id="887144"/>
    <lineage>
        <taxon>Bacteria</taxon>
        <taxon>Pseudomonadati</taxon>
        <taxon>Pseudomonadota</taxon>
        <taxon>Alphaproteobacteria</taxon>
        <taxon>Hyphomicrobiales</taxon>
        <taxon>Rhizobiaceae</taxon>
        <taxon>Rhizobium/Agrobacterium group</taxon>
        <taxon>Allorhizobium</taxon>
    </lineage>
</organism>
<dbReference type="AlphaFoldDB" id="A0A1Q9A875"/>